<protein>
    <submittedName>
        <fullName evidence="2">Uncharacterized protein</fullName>
    </submittedName>
</protein>
<organism evidence="2 3">
    <name type="scientific">Hungatella hominis</name>
    <dbReference type="NCBI Taxonomy" id="2763050"/>
    <lineage>
        <taxon>Bacteria</taxon>
        <taxon>Bacillati</taxon>
        <taxon>Bacillota</taxon>
        <taxon>Clostridia</taxon>
        <taxon>Lachnospirales</taxon>
        <taxon>Lachnospiraceae</taxon>
        <taxon>Hungatella</taxon>
    </lineage>
</organism>
<evidence type="ECO:0000256" key="1">
    <source>
        <dbReference type="SAM" id="MobiDB-lite"/>
    </source>
</evidence>
<evidence type="ECO:0000313" key="3">
    <source>
        <dbReference type="Proteomes" id="UP000634672"/>
    </source>
</evidence>
<keyword evidence="3" id="KW-1185">Reference proteome</keyword>
<name>A0ABR7H8S7_9FIRM</name>
<gene>
    <name evidence="2" type="ORF">H8S75_16630</name>
</gene>
<feature type="region of interest" description="Disordered" evidence="1">
    <location>
        <begin position="31"/>
        <end position="60"/>
    </location>
</feature>
<reference evidence="2 3" key="1">
    <citation type="submission" date="2020-08" db="EMBL/GenBank/DDBJ databases">
        <title>Genome public.</title>
        <authorList>
            <person name="Liu C."/>
            <person name="Sun Q."/>
        </authorList>
    </citation>
    <scope>NUCLEOTIDE SEQUENCE [LARGE SCALE GENOMIC DNA]</scope>
    <source>
        <strain evidence="2 3">NSJ-66</strain>
    </source>
</reference>
<sequence>MDNKNDERGASCPCKWVKCSRHGDCGACREHHEKEKKFPPFCEKNPRRKKGAAKSSKKDL</sequence>
<proteinExistence type="predicted"/>
<comment type="caution">
    <text evidence="2">The sequence shown here is derived from an EMBL/GenBank/DDBJ whole genome shotgun (WGS) entry which is preliminary data.</text>
</comment>
<dbReference type="EMBL" id="JACOPB010000007">
    <property type="protein sequence ID" value="MBC5709585.1"/>
    <property type="molecule type" value="Genomic_DNA"/>
</dbReference>
<evidence type="ECO:0000313" key="2">
    <source>
        <dbReference type="EMBL" id="MBC5709585.1"/>
    </source>
</evidence>
<accession>A0ABR7H8S7</accession>
<dbReference type="Proteomes" id="UP000634672">
    <property type="component" value="Unassembled WGS sequence"/>
</dbReference>
<dbReference type="RefSeq" id="WP_187022599.1">
    <property type="nucleotide sequence ID" value="NZ_JACOPB010000007.1"/>
</dbReference>